<feature type="non-terminal residue" evidence="2">
    <location>
        <position position="1"/>
    </location>
</feature>
<proteinExistence type="predicted"/>
<feature type="compositionally biased region" description="Polar residues" evidence="1">
    <location>
        <begin position="9"/>
        <end position="40"/>
    </location>
</feature>
<sequence length="1147" mass="131233">KRQKHSHGDSTVQNVDPEPTSQSDCQSECQATSPNSSAPQTAPAVAADSQHPCPRPLAQPTRCPPVATEMEFEEPRKNVKRKARDMLVSSKSWATPNFFESLSLMNDNMHIISWPYALPIRTYVAQAFVQPDKPVAADANIMHMRVSNKKLVWHPDNMTLTQIVEVIQATTALALPPPDDQVEAIAVLSDHLKEEFRTPTDQTKADDLWQWISRSPLHANVMLTTLLMERQPAFDRIVRLHAWHRWIVASSVPQTTTFLQGFQHIFGVKPTWDFMTALVGTPDFISLDTAVPGLTMLDVEDALAAFEIWLAMQMDTTFRADEWLICLSHRPVMWLPASQAPRMLSTDTLFNLLHSTFGVNYVASMAELWPCQWISTLLAIQKSNFRYPGQDTLLFSDAPQLRMGSPTQYEPWSSLLKTIAPKTSPLTTFHLLAARSDHHLNVHPLRPLSPVQIPIKSVFSQPTSTAKRRTETKLANKFQLQTFRFHLDHNLGRDSYYLAVNDHRHDVTTSESHRSSGLMFLFSHDTPGFMDLQRVADLDLPDRYMVVRTHWGTTPVFFHNVYAPILNRDRETFAALPTDFPPNFHHILWILRPLIILVVKNAWRGSTIWALSTRKNRLDYILVDEPLMRASYHDASYFRSVDIKEHMCHMVTLQATPYTTERSYWQLPKELLAIPEVANTIIAEAKGLLPVLRVSPNPGVVWAGWKKRTRSFLQKYHVSHRAARQSVVHRAEPAELVAARTTYDTKLVEWKAYENDINFDFHASNNEKSTSHFFRTPTKTLYKVPIVEVVESEGIRTTCPQRIHQAFHAQWSNVMCENDFVPSNRSSRRRFLRVLRTRLTDVQRSKLDAPVTAAELASAIATMVPHKSPDSDVFGSILALVFRYQFDRGELLGLQRRSAVTLLFKSGDRTNPGNYRPMSLMAVEVKALSRALCNRLRDIIPQLIHPIQTGFVVGRRNSGGIKKRTPMEIELAIKTIPHEDRQTLRTLAAACEIPKTIILEHMQAEKKLKCRTSHVKPFLTDENAKERLRYAMSFLKPTAHGDHFFVNMHNLVHVDEKWFYLTRAKKRFYVYDDEELAARCVKSKRYITKVMFLAAVARPRYDPKTKRVFNGKIGVWSARRHNEVARIVPVERSSQCPRVLTLVSIQV</sequence>
<evidence type="ECO:0000313" key="2">
    <source>
        <dbReference type="EMBL" id="KAF0716369.1"/>
    </source>
</evidence>
<evidence type="ECO:0008006" key="3">
    <source>
        <dbReference type="Google" id="ProtNLM"/>
    </source>
</evidence>
<evidence type="ECO:0000256" key="1">
    <source>
        <dbReference type="SAM" id="MobiDB-lite"/>
    </source>
</evidence>
<protein>
    <recommendedName>
        <fullName evidence="3">Reverse transcriptase domain-containing protein</fullName>
    </recommendedName>
</protein>
<name>A0A6A4ZV24_9STRA</name>
<feature type="region of interest" description="Disordered" evidence="1">
    <location>
        <begin position="1"/>
        <end position="64"/>
    </location>
</feature>
<comment type="caution">
    <text evidence="2">The sequence shown here is derived from an EMBL/GenBank/DDBJ whole genome shotgun (WGS) entry which is preliminary data.</text>
</comment>
<reference evidence="2" key="1">
    <citation type="submission" date="2019-06" db="EMBL/GenBank/DDBJ databases">
        <title>Genomics analysis of Aphanomyces spp. identifies a new class of oomycete effector associated with host adaptation.</title>
        <authorList>
            <person name="Gaulin E."/>
        </authorList>
    </citation>
    <scope>NUCLEOTIDE SEQUENCE</scope>
    <source>
        <strain evidence="2">CBS 578.67</strain>
    </source>
</reference>
<dbReference type="OrthoDB" id="87741at2759"/>
<dbReference type="Gene3D" id="3.30.420.10">
    <property type="entry name" value="Ribonuclease H-like superfamily/Ribonuclease H"/>
    <property type="match status" value="1"/>
</dbReference>
<dbReference type="EMBL" id="VJMH01000413">
    <property type="protein sequence ID" value="KAF0716369.1"/>
    <property type="molecule type" value="Genomic_DNA"/>
</dbReference>
<organism evidence="2">
    <name type="scientific">Aphanomyces stellatus</name>
    <dbReference type="NCBI Taxonomy" id="120398"/>
    <lineage>
        <taxon>Eukaryota</taxon>
        <taxon>Sar</taxon>
        <taxon>Stramenopiles</taxon>
        <taxon>Oomycota</taxon>
        <taxon>Saprolegniomycetes</taxon>
        <taxon>Saprolegniales</taxon>
        <taxon>Verrucalvaceae</taxon>
        <taxon>Aphanomyces</taxon>
    </lineage>
</organism>
<dbReference type="InterPro" id="IPR036397">
    <property type="entry name" value="RNaseH_sf"/>
</dbReference>
<accession>A0A6A4ZV24</accession>
<dbReference type="GO" id="GO:0003676">
    <property type="term" value="F:nucleic acid binding"/>
    <property type="evidence" value="ECO:0007669"/>
    <property type="project" value="InterPro"/>
</dbReference>
<gene>
    <name evidence="2" type="ORF">As57867_002877</name>
</gene>
<dbReference type="PANTHER" id="PTHR47169">
    <property type="entry name" value="OS01G0541250 PROTEIN"/>
    <property type="match status" value="1"/>
</dbReference>
<dbReference type="AlphaFoldDB" id="A0A6A4ZV24"/>